<dbReference type="Proteomes" id="UP001152747">
    <property type="component" value="Unassembled WGS sequence"/>
</dbReference>
<name>A0A9P1MZV0_9PELO</name>
<evidence type="ECO:0000313" key="1">
    <source>
        <dbReference type="EMBL" id="CAI5444818.1"/>
    </source>
</evidence>
<sequence length="81" mass="9123">MSVSESINIYAAEVVFDNVDDIDSNATFKDPMIYQNFDIKFGVYKESKELGVCIKVVNKNQFIFSGEITGYVELIGKMAKL</sequence>
<comment type="caution">
    <text evidence="1">The sequence shown here is derived from an EMBL/GenBank/DDBJ whole genome shotgun (WGS) entry which is preliminary data.</text>
</comment>
<dbReference type="AlphaFoldDB" id="A0A9P1MZV0"/>
<gene>
    <name evidence="1" type="ORF">CAMP_LOCUS7455</name>
</gene>
<protein>
    <submittedName>
        <fullName evidence="1">Uncharacterized protein</fullName>
    </submittedName>
</protein>
<reference evidence="1" key="1">
    <citation type="submission" date="2022-11" db="EMBL/GenBank/DDBJ databases">
        <authorList>
            <person name="Kikuchi T."/>
        </authorList>
    </citation>
    <scope>NUCLEOTIDE SEQUENCE</scope>
    <source>
        <strain evidence="1">PS1010</strain>
    </source>
</reference>
<evidence type="ECO:0000313" key="2">
    <source>
        <dbReference type="Proteomes" id="UP001152747"/>
    </source>
</evidence>
<organism evidence="1 2">
    <name type="scientific">Caenorhabditis angaria</name>
    <dbReference type="NCBI Taxonomy" id="860376"/>
    <lineage>
        <taxon>Eukaryota</taxon>
        <taxon>Metazoa</taxon>
        <taxon>Ecdysozoa</taxon>
        <taxon>Nematoda</taxon>
        <taxon>Chromadorea</taxon>
        <taxon>Rhabditida</taxon>
        <taxon>Rhabditina</taxon>
        <taxon>Rhabditomorpha</taxon>
        <taxon>Rhabditoidea</taxon>
        <taxon>Rhabditidae</taxon>
        <taxon>Peloderinae</taxon>
        <taxon>Caenorhabditis</taxon>
    </lineage>
</organism>
<proteinExistence type="predicted"/>
<accession>A0A9P1MZV0</accession>
<dbReference type="EMBL" id="CANHGI010000003">
    <property type="protein sequence ID" value="CAI5444818.1"/>
    <property type="molecule type" value="Genomic_DNA"/>
</dbReference>
<keyword evidence="2" id="KW-1185">Reference proteome</keyword>